<name>X0WMM2_9ZZZZ</name>
<evidence type="ECO:0000313" key="1">
    <source>
        <dbReference type="EMBL" id="GAG31890.1"/>
    </source>
</evidence>
<feature type="non-terminal residue" evidence="1">
    <location>
        <position position="1"/>
    </location>
</feature>
<sequence>ILVETKQAIIDDGALPANMVAGDDPPDADLFVSAPTLEPTDFDFDELDPNTPTMQTAVVNNLQAFFDDTVDFEESVTQASYLGAIQNTQDLETGAWIVSFNLTTPTTDITIVAGVIATLGDVTFTIT</sequence>
<dbReference type="EMBL" id="BARS01041406">
    <property type="protein sequence ID" value="GAG31890.1"/>
    <property type="molecule type" value="Genomic_DNA"/>
</dbReference>
<comment type="caution">
    <text evidence="1">The sequence shown here is derived from an EMBL/GenBank/DDBJ whole genome shotgun (WGS) entry which is preliminary data.</text>
</comment>
<protein>
    <submittedName>
        <fullName evidence="1">Uncharacterized protein</fullName>
    </submittedName>
</protein>
<dbReference type="AlphaFoldDB" id="X0WMM2"/>
<proteinExistence type="predicted"/>
<accession>X0WMM2</accession>
<reference evidence="1" key="1">
    <citation type="journal article" date="2014" name="Front. Microbiol.">
        <title>High frequency of phylogenetically diverse reductive dehalogenase-homologous genes in deep subseafloor sedimentary metagenomes.</title>
        <authorList>
            <person name="Kawai M."/>
            <person name="Futagami T."/>
            <person name="Toyoda A."/>
            <person name="Takaki Y."/>
            <person name="Nishi S."/>
            <person name="Hori S."/>
            <person name="Arai W."/>
            <person name="Tsubouchi T."/>
            <person name="Morono Y."/>
            <person name="Uchiyama I."/>
            <person name="Ito T."/>
            <person name="Fujiyama A."/>
            <person name="Inagaki F."/>
            <person name="Takami H."/>
        </authorList>
    </citation>
    <scope>NUCLEOTIDE SEQUENCE</scope>
    <source>
        <strain evidence="1">Expedition CK06-06</strain>
    </source>
</reference>
<gene>
    <name evidence="1" type="ORF">S01H1_62982</name>
</gene>
<organism evidence="1">
    <name type="scientific">marine sediment metagenome</name>
    <dbReference type="NCBI Taxonomy" id="412755"/>
    <lineage>
        <taxon>unclassified sequences</taxon>
        <taxon>metagenomes</taxon>
        <taxon>ecological metagenomes</taxon>
    </lineage>
</organism>